<dbReference type="GeneID" id="103562066"/>
<protein>
    <recommendedName>
        <fullName evidence="7">Microtubule-associated protein</fullName>
    </recommendedName>
</protein>
<evidence type="ECO:0000256" key="4">
    <source>
        <dbReference type="ARBA" id="ARBA00022701"/>
    </source>
</evidence>
<feature type="compositionally biased region" description="Low complexity" evidence="8">
    <location>
        <begin position="230"/>
        <end position="246"/>
    </location>
</feature>
<keyword evidence="10" id="KW-1185">Reference proteome</keyword>
<evidence type="ECO:0000313" key="12">
    <source>
        <dbReference type="RefSeq" id="XP_070475870.1"/>
    </source>
</evidence>
<feature type="compositionally biased region" description="Low complexity" evidence="8">
    <location>
        <begin position="184"/>
        <end position="195"/>
    </location>
</feature>
<feature type="domain" description="RII binding" evidence="9">
    <location>
        <begin position="85"/>
        <end position="103"/>
    </location>
</feature>
<keyword evidence="4 7" id="KW-0493">Microtubule</keyword>
<keyword evidence="3" id="KW-0597">Phosphoprotein</keyword>
<feature type="compositionally biased region" description="Low complexity" evidence="8">
    <location>
        <begin position="205"/>
        <end position="217"/>
    </location>
</feature>
<gene>
    <name evidence="11 12" type="primary">MAP2</name>
</gene>
<dbReference type="PROSITE" id="PS51491">
    <property type="entry name" value="TAU_MAP_2"/>
    <property type="match status" value="3"/>
</dbReference>
<feature type="region of interest" description="Disordered" evidence="8">
    <location>
        <begin position="108"/>
        <end position="279"/>
    </location>
</feature>
<proteinExistence type="predicted"/>
<evidence type="ECO:0000313" key="11">
    <source>
        <dbReference type="RefSeq" id="XP_070475869.1"/>
    </source>
</evidence>
<dbReference type="Pfam" id="PF00418">
    <property type="entry name" value="Tubulin-binding"/>
    <property type="match status" value="3"/>
</dbReference>
<feature type="region of interest" description="Disordered" evidence="8">
    <location>
        <begin position="423"/>
        <end position="444"/>
    </location>
</feature>
<dbReference type="PROSITE" id="PS00229">
    <property type="entry name" value="TAU_MAP_1"/>
    <property type="match status" value="1"/>
</dbReference>
<evidence type="ECO:0000259" key="9">
    <source>
        <dbReference type="Pfam" id="PF10522"/>
    </source>
</evidence>
<dbReference type="RefSeq" id="XP_070475869.1">
    <property type="nucleotide sequence ID" value="XM_070619768.1"/>
</dbReference>
<dbReference type="InterPro" id="IPR027324">
    <property type="entry name" value="MAP2/MAP4/Tau"/>
</dbReference>
<comment type="subcellular location">
    <subcellularLocation>
        <location evidence="1 7">Cytoplasm</location>
        <location evidence="1 7">Cytoskeleton</location>
    </subcellularLocation>
</comment>
<name>A0ABM4PFA5_EQUPR</name>
<keyword evidence="2 7" id="KW-0963">Cytoplasm</keyword>
<feature type="region of interest" description="Disordered" evidence="8">
    <location>
        <begin position="1"/>
        <end position="89"/>
    </location>
</feature>
<dbReference type="PANTHER" id="PTHR11501">
    <property type="entry name" value="MICROTUBULE-ASSOCIATED PROTEIN"/>
    <property type="match status" value="1"/>
</dbReference>
<evidence type="ECO:0000256" key="5">
    <source>
        <dbReference type="ARBA" id="ARBA00022737"/>
    </source>
</evidence>
<evidence type="ECO:0000256" key="8">
    <source>
        <dbReference type="SAM" id="MobiDB-lite"/>
    </source>
</evidence>
<dbReference type="InterPro" id="IPR001084">
    <property type="entry name" value="MAP_tubulin-bd_rpt"/>
</dbReference>
<feature type="compositionally biased region" description="Polar residues" evidence="8">
    <location>
        <begin position="252"/>
        <end position="262"/>
    </location>
</feature>
<keyword evidence="6 7" id="KW-0206">Cytoskeleton</keyword>
<accession>A0ABM4PFA5</accession>
<dbReference type="Pfam" id="PF10522">
    <property type="entry name" value="RII_binding_1"/>
    <property type="match status" value="1"/>
</dbReference>
<sequence>MADDRKDEAKAPHWTSAQLTEASAHPHPPEIKDQGGAGQALVRSANGFPYREDEEGAFGEHGPQGTYSNTKENGINGELTSADRETAEEVSARIVQVVTAEAVAVLKGEQEKEVQHKDQPAALPLAEETANLPPSPPPSPASEQTVAVAEAAGGESTQAPSIFKQAKDKVSDGVTKSPEKRSSLPRPSSILPPRRGVSGDRDENSFSLNSSISSSARRTTRSEPIRRAGKSGTSTPTTPGSTAITPGTPPSYSSRTPGTPGTPSYPRTPHTPGTPKSAILVPGEKKVAIIRTPPKSPATPKQLRLINQPLPDLKNVKSKIGSTDNIKYQPKGGQVQIVTKKIDLSHVTSKCGSLKNIRHRPGGGRVKIESVKLDFKEKAQAKVGSLDNAHHVPGGGNVKIDSQKLNFREHAKARVDHGAEIITQSPGRSSVASPRRLSNVSSSGSINLLESPQLATLAEDVTAALAKQGL</sequence>
<keyword evidence="5" id="KW-0677">Repeat</keyword>
<dbReference type="RefSeq" id="XP_070475870.1">
    <property type="nucleotide sequence ID" value="XM_070619769.1"/>
</dbReference>
<evidence type="ECO:0000256" key="2">
    <source>
        <dbReference type="ARBA" id="ARBA00022490"/>
    </source>
</evidence>
<reference evidence="11 12" key="1">
    <citation type="submission" date="2025-05" db="UniProtKB">
        <authorList>
            <consortium name="RefSeq"/>
        </authorList>
    </citation>
    <scope>IDENTIFICATION</scope>
    <source>
        <tissue evidence="11 12">Blood</tissue>
    </source>
</reference>
<evidence type="ECO:0000256" key="6">
    <source>
        <dbReference type="ARBA" id="ARBA00023212"/>
    </source>
</evidence>
<feature type="compositionally biased region" description="Basic and acidic residues" evidence="8">
    <location>
        <begin position="1"/>
        <end position="11"/>
    </location>
</feature>
<feature type="compositionally biased region" description="Basic and acidic residues" evidence="8">
    <location>
        <begin position="108"/>
        <end position="119"/>
    </location>
</feature>
<dbReference type="InterPro" id="IPR018459">
    <property type="entry name" value="RII-bd_1"/>
</dbReference>
<evidence type="ECO:0000256" key="7">
    <source>
        <dbReference type="RuleBase" id="RU000686"/>
    </source>
</evidence>
<evidence type="ECO:0000313" key="10">
    <source>
        <dbReference type="Proteomes" id="UP001652662"/>
    </source>
</evidence>
<evidence type="ECO:0000256" key="1">
    <source>
        <dbReference type="ARBA" id="ARBA00004245"/>
    </source>
</evidence>
<organism evidence="10 12">
    <name type="scientific">Equus przewalskii</name>
    <name type="common">Przewalski's horse</name>
    <name type="synonym">Equus caballus przewalskii</name>
    <dbReference type="NCBI Taxonomy" id="9798"/>
    <lineage>
        <taxon>Eukaryota</taxon>
        <taxon>Metazoa</taxon>
        <taxon>Chordata</taxon>
        <taxon>Craniata</taxon>
        <taxon>Vertebrata</taxon>
        <taxon>Euteleostomi</taxon>
        <taxon>Mammalia</taxon>
        <taxon>Eutheria</taxon>
        <taxon>Laurasiatheria</taxon>
        <taxon>Perissodactyla</taxon>
        <taxon>Equidae</taxon>
        <taxon>Equus</taxon>
    </lineage>
</organism>
<dbReference type="Proteomes" id="UP001652662">
    <property type="component" value="Chromosome 5"/>
</dbReference>
<dbReference type="PANTHER" id="PTHR11501:SF15">
    <property type="entry name" value="MICROTUBULE-ASSOCIATED PROTEIN 2"/>
    <property type="match status" value="1"/>
</dbReference>
<feature type="compositionally biased region" description="Basic and acidic residues" evidence="8">
    <location>
        <begin position="165"/>
        <end position="182"/>
    </location>
</feature>
<evidence type="ECO:0000256" key="3">
    <source>
        <dbReference type="ARBA" id="ARBA00022553"/>
    </source>
</evidence>